<dbReference type="Proteomes" id="UP001242010">
    <property type="component" value="Chromosome"/>
</dbReference>
<dbReference type="InterPro" id="IPR035901">
    <property type="entry name" value="GIY-YIG_endonuc_sf"/>
</dbReference>
<dbReference type="CDD" id="cd10451">
    <property type="entry name" value="GIY-YIG_LuxR_like"/>
    <property type="match status" value="1"/>
</dbReference>
<dbReference type="EMBL" id="AP027079">
    <property type="protein sequence ID" value="BDU70222.1"/>
    <property type="molecule type" value="Genomic_DNA"/>
</dbReference>
<keyword evidence="2" id="KW-1185">Reference proteome</keyword>
<protein>
    <recommendedName>
        <fullName evidence="3">GIY-YIG nuclease family protein</fullName>
    </recommendedName>
</protein>
<evidence type="ECO:0008006" key="3">
    <source>
        <dbReference type="Google" id="ProtNLM"/>
    </source>
</evidence>
<sequence length="126" mass="14433">MSETFDRKAALRAYKARRPRPGIYAVRHLETGRAWADASPNLDTTRNGLWLRLQQGRHLDRDLQAAWNRWGEAAFDYVILEALEEEMSPLVLKETLKAKRAEWIALLAATGEEPLREGRPPHTTPC</sequence>
<proteinExistence type="predicted"/>
<gene>
    <name evidence="1" type="ORF">GETHOR_23230</name>
</gene>
<accession>A0ABN6V1K4</accession>
<dbReference type="RefSeq" id="WP_286353940.1">
    <property type="nucleotide sequence ID" value="NZ_AP027079.1"/>
</dbReference>
<reference evidence="2" key="1">
    <citation type="journal article" date="2023" name="Int. J. Syst. Evol. Microbiol.">
        <title>Mesoterricola silvestris gen. nov., sp. nov., Mesoterricola sediminis sp. nov., Geothrix oryzae sp. nov., Geothrix edaphica sp. nov., Geothrix rubra sp. nov., and Geothrix limicola sp. nov., six novel members of Acidobacteriota isolated from soils.</title>
        <authorList>
            <person name="Itoh H."/>
            <person name="Sugisawa Y."/>
            <person name="Mise K."/>
            <person name="Xu Z."/>
            <person name="Kuniyasu M."/>
            <person name="Ushijima N."/>
            <person name="Kawano K."/>
            <person name="Kobayashi E."/>
            <person name="Shiratori Y."/>
            <person name="Masuda Y."/>
            <person name="Senoo K."/>
        </authorList>
    </citation>
    <scope>NUCLEOTIDE SEQUENCE [LARGE SCALE GENOMIC DNA]</scope>
    <source>
        <strain evidence="2">Red222</strain>
    </source>
</reference>
<evidence type="ECO:0000313" key="1">
    <source>
        <dbReference type="EMBL" id="BDU70222.1"/>
    </source>
</evidence>
<name>A0ABN6V1K4_9BACT</name>
<organism evidence="1 2">
    <name type="scientific">Geothrix oryzae</name>
    <dbReference type="NCBI Taxonomy" id="2927975"/>
    <lineage>
        <taxon>Bacteria</taxon>
        <taxon>Pseudomonadati</taxon>
        <taxon>Acidobacteriota</taxon>
        <taxon>Holophagae</taxon>
        <taxon>Holophagales</taxon>
        <taxon>Holophagaceae</taxon>
        <taxon>Geothrix</taxon>
    </lineage>
</organism>
<evidence type="ECO:0000313" key="2">
    <source>
        <dbReference type="Proteomes" id="UP001242010"/>
    </source>
</evidence>
<dbReference type="Gene3D" id="3.40.1440.10">
    <property type="entry name" value="GIY-YIG endonuclease"/>
    <property type="match status" value="1"/>
</dbReference>